<protein>
    <submittedName>
        <fullName evidence="10">Wzz/FepE/Etk N-terminal domain-containing protein</fullName>
    </submittedName>
</protein>
<reference evidence="10 11" key="1">
    <citation type="submission" date="2024-02" db="EMBL/GenBank/DDBJ databases">
        <title>Seven novel Bacillus-like species.</title>
        <authorList>
            <person name="Liu G."/>
        </authorList>
    </citation>
    <scope>NUCLEOTIDE SEQUENCE [LARGE SCALE GENOMIC DNA]</scope>
    <source>
        <strain evidence="10 11">FJAT-52991</strain>
    </source>
</reference>
<keyword evidence="5 7" id="KW-1133">Transmembrane helix</keyword>
<keyword evidence="11" id="KW-1185">Reference proteome</keyword>
<evidence type="ECO:0000256" key="3">
    <source>
        <dbReference type="ARBA" id="ARBA00022475"/>
    </source>
</evidence>
<evidence type="ECO:0000256" key="1">
    <source>
        <dbReference type="ARBA" id="ARBA00004651"/>
    </source>
</evidence>
<evidence type="ECO:0000256" key="2">
    <source>
        <dbReference type="ARBA" id="ARBA00006683"/>
    </source>
</evidence>
<evidence type="ECO:0000313" key="11">
    <source>
        <dbReference type="Proteomes" id="UP001387364"/>
    </source>
</evidence>
<keyword evidence="4 7" id="KW-0812">Transmembrane</keyword>
<evidence type="ECO:0000259" key="8">
    <source>
        <dbReference type="Pfam" id="PF02706"/>
    </source>
</evidence>
<feature type="domain" description="Tyrosine-protein kinase G-rich" evidence="9">
    <location>
        <begin position="146"/>
        <end position="200"/>
    </location>
</feature>
<dbReference type="InterPro" id="IPR032807">
    <property type="entry name" value="GNVR"/>
</dbReference>
<name>A0ABZ2N856_9BACI</name>
<keyword evidence="6 7" id="KW-0472">Membrane</keyword>
<evidence type="ECO:0000256" key="6">
    <source>
        <dbReference type="ARBA" id="ARBA00023136"/>
    </source>
</evidence>
<dbReference type="RefSeq" id="WP_338752819.1">
    <property type="nucleotide sequence ID" value="NZ_CP147404.1"/>
</dbReference>
<evidence type="ECO:0000313" key="10">
    <source>
        <dbReference type="EMBL" id="WXB93485.1"/>
    </source>
</evidence>
<evidence type="ECO:0000259" key="9">
    <source>
        <dbReference type="Pfam" id="PF13807"/>
    </source>
</evidence>
<keyword evidence="3" id="KW-1003">Cell membrane</keyword>
<evidence type="ECO:0000256" key="7">
    <source>
        <dbReference type="SAM" id="Phobius"/>
    </source>
</evidence>
<organism evidence="10 11">
    <name type="scientific">Bacillus kandeliae</name>
    <dbReference type="NCBI Taxonomy" id="3129297"/>
    <lineage>
        <taxon>Bacteria</taxon>
        <taxon>Bacillati</taxon>
        <taxon>Bacillota</taxon>
        <taxon>Bacilli</taxon>
        <taxon>Bacillales</taxon>
        <taxon>Bacillaceae</taxon>
        <taxon>Bacillus</taxon>
    </lineage>
</organism>
<comment type="subcellular location">
    <subcellularLocation>
        <location evidence="1">Cell membrane</location>
        <topology evidence="1">Multi-pass membrane protein</topology>
    </subcellularLocation>
</comment>
<gene>
    <name evidence="10" type="ORF">WDJ61_02110</name>
</gene>
<evidence type="ECO:0000256" key="5">
    <source>
        <dbReference type="ARBA" id="ARBA00022989"/>
    </source>
</evidence>
<evidence type="ECO:0000256" key="4">
    <source>
        <dbReference type="ARBA" id="ARBA00022692"/>
    </source>
</evidence>
<dbReference type="PANTHER" id="PTHR32309:SF13">
    <property type="entry name" value="FERRIC ENTEROBACTIN TRANSPORT PROTEIN FEPE"/>
    <property type="match status" value="1"/>
</dbReference>
<feature type="domain" description="Polysaccharide chain length determinant N-terminal" evidence="8">
    <location>
        <begin position="9"/>
        <end position="98"/>
    </location>
</feature>
<accession>A0ABZ2N856</accession>
<dbReference type="PANTHER" id="PTHR32309">
    <property type="entry name" value="TYROSINE-PROTEIN KINASE"/>
    <property type="match status" value="1"/>
</dbReference>
<proteinExistence type="inferred from homology"/>
<dbReference type="InterPro" id="IPR003856">
    <property type="entry name" value="LPS_length_determ_N"/>
</dbReference>
<sequence length="230" mass="26203">MHVERRNIGDLIQLFAKKWLIIIAITGFCTGTAGWISFFVLTPVYQATSKVLVHEIKKEEKEDVAASFYQMETSFKLLDTFIVIAESPQVLDKVIKNLDLSMSYHELSQKVRIQQVRESLAIEIIVEGTKPEKTVDIANEISSVLSDEIRKIYGESNVSVIKTAELTEASKPVKPKAMLNMVTAFFAGIVIAIGLIFLRDLFKKLKRKEEVNVDDLEQTFSRERRYSTRI</sequence>
<dbReference type="InterPro" id="IPR050445">
    <property type="entry name" value="Bact_polysacc_biosynth/exp"/>
</dbReference>
<dbReference type="EMBL" id="CP147404">
    <property type="protein sequence ID" value="WXB93485.1"/>
    <property type="molecule type" value="Genomic_DNA"/>
</dbReference>
<comment type="similarity">
    <text evidence="2">Belongs to the CpsC/CapA family.</text>
</comment>
<feature type="transmembrane region" description="Helical" evidence="7">
    <location>
        <begin position="177"/>
        <end position="198"/>
    </location>
</feature>
<dbReference type="Pfam" id="PF13807">
    <property type="entry name" value="GNVR"/>
    <property type="match status" value="1"/>
</dbReference>
<dbReference type="Pfam" id="PF02706">
    <property type="entry name" value="Wzz"/>
    <property type="match status" value="1"/>
</dbReference>
<feature type="transmembrane region" description="Helical" evidence="7">
    <location>
        <begin position="20"/>
        <end position="41"/>
    </location>
</feature>
<dbReference type="Proteomes" id="UP001387364">
    <property type="component" value="Chromosome"/>
</dbReference>